<feature type="chain" id="PRO_5020542995" description="CLAVATA3/ESR-like protein" evidence="2">
    <location>
        <begin position="27"/>
        <end position="85"/>
    </location>
</feature>
<dbReference type="PANTHER" id="PTHR36726:SF4">
    <property type="entry name" value="CLAVATA3_ESR (CLE)-RELATED PROTEIN 45"/>
    <property type="match status" value="1"/>
</dbReference>
<feature type="region of interest" description="Disordered" evidence="1">
    <location>
        <begin position="55"/>
        <end position="85"/>
    </location>
</feature>
<reference evidence="3" key="1">
    <citation type="submission" date="2019-03" db="EMBL/GenBank/DDBJ databases">
        <title>WGS assembly of Setaria viridis.</title>
        <authorList>
            <person name="Huang P."/>
            <person name="Jenkins J."/>
            <person name="Grimwood J."/>
            <person name="Barry K."/>
            <person name="Healey A."/>
            <person name="Mamidi S."/>
            <person name="Sreedasyam A."/>
            <person name="Shu S."/>
            <person name="Feldman M."/>
            <person name="Wu J."/>
            <person name="Yu Y."/>
            <person name="Chen C."/>
            <person name="Johnson J."/>
            <person name="Rokhsar D."/>
            <person name="Baxter I."/>
            <person name="Schmutz J."/>
            <person name="Brutnell T."/>
            <person name="Kellogg E."/>
        </authorList>
    </citation>
    <scope>NUCLEOTIDE SEQUENCE [LARGE SCALE GENOMIC DNA]</scope>
</reference>
<feature type="compositionally biased region" description="Basic and acidic residues" evidence="1">
    <location>
        <begin position="68"/>
        <end position="85"/>
    </location>
</feature>
<dbReference type="PANTHER" id="PTHR36726">
    <property type="entry name" value="CLAVATA3/ESR (CLE)-RELATED PROTEIN 45"/>
    <property type="match status" value="1"/>
</dbReference>
<dbReference type="AlphaFoldDB" id="A0A4U6U4K9"/>
<feature type="signal peptide" evidence="2">
    <location>
        <begin position="1"/>
        <end position="26"/>
    </location>
</feature>
<evidence type="ECO:0000256" key="1">
    <source>
        <dbReference type="SAM" id="MobiDB-lite"/>
    </source>
</evidence>
<name>A0A4U6U4K9_SETVI</name>
<accession>A0A4U6U4K9</accession>
<dbReference type="EMBL" id="CM016557">
    <property type="protein sequence ID" value="TKW10478.1"/>
    <property type="molecule type" value="Genomic_DNA"/>
</dbReference>
<dbReference type="Gramene" id="TKW10478">
    <property type="protein sequence ID" value="TKW10478"/>
    <property type="gene ID" value="SEVIR_6G167300v2"/>
</dbReference>
<dbReference type="OMA" id="MSERRVW"/>
<organism evidence="3 4">
    <name type="scientific">Setaria viridis</name>
    <name type="common">Green bristlegrass</name>
    <name type="synonym">Setaria italica subsp. viridis</name>
    <dbReference type="NCBI Taxonomy" id="4556"/>
    <lineage>
        <taxon>Eukaryota</taxon>
        <taxon>Viridiplantae</taxon>
        <taxon>Streptophyta</taxon>
        <taxon>Embryophyta</taxon>
        <taxon>Tracheophyta</taxon>
        <taxon>Spermatophyta</taxon>
        <taxon>Magnoliopsida</taxon>
        <taxon>Liliopsida</taxon>
        <taxon>Poales</taxon>
        <taxon>Poaceae</taxon>
        <taxon>PACMAD clade</taxon>
        <taxon>Panicoideae</taxon>
        <taxon>Panicodae</taxon>
        <taxon>Paniceae</taxon>
        <taxon>Cenchrinae</taxon>
        <taxon>Setaria</taxon>
    </lineage>
</organism>
<keyword evidence="4" id="KW-1185">Reference proteome</keyword>
<protein>
    <recommendedName>
        <fullName evidence="5">CLAVATA3/ESR-like protein</fullName>
    </recommendedName>
</protein>
<evidence type="ECO:0000256" key="2">
    <source>
        <dbReference type="SAM" id="SignalP"/>
    </source>
</evidence>
<evidence type="ECO:0000313" key="4">
    <source>
        <dbReference type="Proteomes" id="UP000298652"/>
    </source>
</evidence>
<gene>
    <name evidence="3" type="ORF">SEVIR_6G167300v2</name>
</gene>
<evidence type="ECO:0008006" key="5">
    <source>
        <dbReference type="Google" id="ProtNLM"/>
    </source>
</evidence>
<dbReference type="InterPro" id="IPR038821">
    <property type="entry name" value="CLE45-like"/>
</dbReference>
<sequence>MAVLAKRLLTILLCLLLLAHQQKAYGLKGVSLFLRQGNKPRMLAERTVANLHNKGYPAKRASSVDPNRMSDRRVRRGSDPIHNRC</sequence>
<proteinExistence type="predicted"/>
<evidence type="ECO:0000313" key="3">
    <source>
        <dbReference type="EMBL" id="TKW10478.1"/>
    </source>
</evidence>
<dbReference type="Proteomes" id="UP000298652">
    <property type="component" value="Chromosome 6"/>
</dbReference>
<keyword evidence="2" id="KW-0732">Signal</keyword>